<evidence type="ECO:0000256" key="1">
    <source>
        <dbReference type="ARBA" id="ARBA00006484"/>
    </source>
</evidence>
<dbReference type="GO" id="GO:0030497">
    <property type="term" value="P:fatty acid elongation"/>
    <property type="evidence" value="ECO:0007669"/>
    <property type="project" value="TreeGrafter"/>
</dbReference>
<sequence length="263" mass="27632">MDELFDLSKKVVVVSGGSRGIGLALAEAFALRGATVVITGRDAARLNEAAQKVAGVQTQVCDVTNADAVAASVKDLGQKFGRIDTWINCAGVNIRKPAVDFTADEFDAIISTNLRGAFLSAQAVGRLMIDQKGGSIINIDSLSSFSSLKHVTPYGMAKSGLSSMTRALATEWGRDGVRVNGIAPGFILTDLTRELWSDPNLQSWNRAVTPLGRMGAVEDLIGAAIFLASPASTYVTGQTLRVDGGISAGIAWPIDGLFEVKMA</sequence>
<dbReference type="InterPro" id="IPR057326">
    <property type="entry name" value="KR_dom"/>
</dbReference>
<name>A0A1I6Q184_9RHOB</name>
<dbReference type="Proteomes" id="UP000199239">
    <property type="component" value="Unassembled WGS sequence"/>
</dbReference>
<dbReference type="OrthoDB" id="9804774at2"/>
<dbReference type="STRING" id="394264.SAMN04488040_0439"/>
<dbReference type="PANTHER" id="PTHR42760:SF135">
    <property type="entry name" value="BLL7886 PROTEIN"/>
    <property type="match status" value="1"/>
</dbReference>
<organism evidence="3 4">
    <name type="scientific">Sulfitobacter marinus</name>
    <dbReference type="NCBI Taxonomy" id="394264"/>
    <lineage>
        <taxon>Bacteria</taxon>
        <taxon>Pseudomonadati</taxon>
        <taxon>Pseudomonadota</taxon>
        <taxon>Alphaproteobacteria</taxon>
        <taxon>Rhodobacterales</taxon>
        <taxon>Roseobacteraceae</taxon>
        <taxon>Sulfitobacter</taxon>
    </lineage>
</organism>
<reference evidence="4" key="1">
    <citation type="submission" date="2016-10" db="EMBL/GenBank/DDBJ databases">
        <authorList>
            <person name="Varghese N."/>
            <person name="Submissions S."/>
        </authorList>
    </citation>
    <scope>NUCLEOTIDE SEQUENCE [LARGE SCALE GENOMIC DNA]</scope>
    <source>
        <strain evidence="4">DSM 23422</strain>
    </source>
</reference>
<dbReference type="PANTHER" id="PTHR42760">
    <property type="entry name" value="SHORT-CHAIN DEHYDROGENASES/REDUCTASES FAMILY MEMBER"/>
    <property type="match status" value="1"/>
</dbReference>
<evidence type="ECO:0000259" key="2">
    <source>
        <dbReference type="SMART" id="SM00822"/>
    </source>
</evidence>
<accession>A0A1I6Q184</accession>
<dbReference type="Pfam" id="PF13561">
    <property type="entry name" value="adh_short_C2"/>
    <property type="match status" value="1"/>
</dbReference>
<gene>
    <name evidence="3" type="ORF">SAMN04488040_0439</name>
</gene>
<feature type="domain" description="Ketoreductase" evidence="2">
    <location>
        <begin position="10"/>
        <end position="145"/>
    </location>
</feature>
<dbReference type="Gene3D" id="3.40.50.720">
    <property type="entry name" value="NAD(P)-binding Rossmann-like Domain"/>
    <property type="match status" value="1"/>
</dbReference>
<comment type="similarity">
    <text evidence="1">Belongs to the short-chain dehydrogenases/reductases (SDR) family.</text>
</comment>
<dbReference type="GO" id="GO:0016616">
    <property type="term" value="F:oxidoreductase activity, acting on the CH-OH group of donors, NAD or NADP as acceptor"/>
    <property type="evidence" value="ECO:0007669"/>
    <property type="project" value="UniProtKB-ARBA"/>
</dbReference>
<dbReference type="SMART" id="SM00822">
    <property type="entry name" value="PKS_KR"/>
    <property type="match status" value="1"/>
</dbReference>
<dbReference type="InterPro" id="IPR020904">
    <property type="entry name" value="Sc_DH/Rdtase_CS"/>
</dbReference>
<dbReference type="EMBL" id="FPAJ01000001">
    <property type="protein sequence ID" value="SFS46078.1"/>
    <property type="molecule type" value="Genomic_DNA"/>
</dbReference>
<keyword evidence="4" id="KW-1185">Reference proteome</keyword>
<dbReference type="PROSITE" id="PS00061">
    <property type="entry name" value="ADH_SHORT"/>
    <property type="match status" value="1"/>
</dbReference>
<evidence type="ECO:0000313" key="3">
    <source>
        <dbReference type="EMBL" id="SFS46078.1"/>
    </source>
</evidence>
<dbReference type="AlphaFoldDB" id="A0A1I6Q184"/>
<dbReference type="PRINTS" id="PR00081">
    <property type="entry name" value="GDHRDH"/>
</dbReference>
<protein>
    <submittedName>
        <fullName evidence="3">Gluconate 5-dehydrogenase</fullName>
    </submittedName>
</protein>
<proteinExistence type="inferred from homology"/>
<evidence type="ECO:0000313" key="4">
    <source>
        <dbReference type="Proteomes" id="UP000199239"/>
    </source>
</evidence>
<dbReference type="InterPro" id="IPR036291">
    <property type="entry name" value="NAD(P)-bd_dom_sf"/>
</dbReference>
<dbReference type="FunFam" id="3.40.50.720:FF:000084">
    <property type="entry name" value="Short-chain dehydrogenase reductase"/>
    <property type="match status" value="1"/>
</dbReference>
<dbReference type="InterPro" id="IPR002347">
    <property type="entry name" value="SDR_fam"/>
</dbReference>
<dbReference type="PRINTS" id="PR00080">
    <property type="entry name" value="SDRFAMILY"/>
</dbReference>
<dbReference type="SUPFAM" id="SSF51735">
    <property type="entry name" value="NAD(P)-binding Rossmann-fold domains"/>
    <property type="match status" value="1"/>
</dbReference>